<evidence type="ECO:0000259" key="1">
    <source>
        <dbReference type="Pfam" id="PF03625"/>
    </source>
</evidence>
<accession>A0ABS5AMH9</accession>
<evidence type="ECO:0000313" key="3">
    <source>
        <dbReference type="Proteomes" id="UP001519363"/>
    </source>
</evidence>
<dbReference type="PANTHER" id="PTHR38342">
    <property type="entry name" value="SLR5037 PROTEIN"/>
    <property type="match status" value="1"/>
</dbReference>
<name>A0ABS5AMH9_9PSEU</name>
<organism evidence="2 3">
    <name type="scientific">Crossiella equi</name>
    <dbReference type="NCBI Taxonomy" id="130796"/>
    <lineage>
        <taxon>Bacteria</taxon>
        <taxon>Bacillati</taxon>
        <taxon>Actinomycetota</taxon>
        <taxon>Actinomycetes</taxon>
        <taxon>Pseudonocardiales</taxon>
        <taxon>Pseudonocardiaceae</taxon>
        <taxon>Crossiella</taxon>
    </lineage>
</organism>
<dbReference type="Gene3D" id="3.30.310.70">
    <property type="entry name" value="TT1751-like domain"/>
    <property type="match status" value="1"/>
</dbReference>
<dbReference type="EMBL" id="JAGIOO010000001">
    <property type="protein sequence ID" value="MBP2477755.1"/>
    <property type="molecule type" value="Genomic_DNA"/>
</dbReference>
<gene>
    <name evidence="2" type="ORF">JOF53_006627</name>
</gene>
<dbReference type="Proteomes" id="UP001519363">
    <property type="component" value="Unassembled WGS sequence"/>
</dbReference>
<keyword evidence="3" id="KW-1185">Reference proteome</keyword>
<feature type="domain" description="DUF302" evidence="1">
    <location>
        <begin position="35"/>
        <end position="98"/>
    </location>
</feature>
<sequence>MEYGLSITLDLPYEKAVAEVRAALKEQGFGVLTEIDVQATMREKLDADMEPYVILGACNPSLAHRALAADRMIGLLLPCNVVVRVADGERSVVQALDPRVLIELPEREELRPVAEEAGKRIRAALDRLTTAALRRSGG</sequence>
<reference evidence="2 3" key="1">
    <citation type="submission" date="2021-03" db="EMBL/GenBank/DDBJ databases">
        <title>Sequencing the genomes of 1000 actinobacteria strains.</title>
        <authorList>
            <person name="Klenk H.-P."/>
        </authorList>
    </citation>
    <scope>NUCLEOTIDE SEQUENCE [LARGE SCALE GENOMIC DNA]</scope>
    <source>
        <strain evidence="2 3">DSM 44580</strain>
    </source>
</reference>
<dbReference type="PANTHER" id="PTHR38342:SF1">
    <property type="entry name" value="SLR5037 PROTEIN"/>
    <property type="match status" value="1"/>
</dbReference>
<dbReference type="Pfam" id="PF03625">
    <property type="entry name" value="DUF302"/>
    <property type="match status" value="1"/>
</dbReference>
<evidence type="ECO:0000313" key="2">
    <source>
        <dbReference type="EMBL" id="MBP2477755.1"/>
    </source>
</evidence>
<dbReference type="CDD" id="cd14797">
    <property type="entry name" value="DUF302"/>
    <property type="match status" value="1"/>
</dbReference>
<proteinExistence type="predicted"/>
<comment type="caution">
    <text evidence="2">The sequence shown here is derived from an EMBL/GenBank/DDBJ whole genome shotgun (WGS) entry which is preliminary data.</text>
</comment>
<dbReference type="InterPro" id="IPR035923">
    <property type="entry name" value="TT1751-like_sf"/>
</dbReference>
<dbReference type="SUPFAM" id="SSF103247">
    <property type="entry name" value="TT1751-like"/>
    <property type="match status" value="1"/>
</dbReference>
<dbReference type="InterPro" id="IPR016796">
    <property type="entry name" value="UCP021774"/>
</dbReference>
<protein>
    <submittedName>
        <fullName evidence="2">Uncharacterized protein (DUF302 family)</fullName>
    </submittedName>
</protein>
<dbReference type="PIRSF" id="PIRSF021774">
    <property type="entry name" value="UCP021774"/>
    <property type="match status" value="1"/>
</dbReference>
<dbReference type="InterPro" id="IPR005180">
    <property type="entry name" value="DUF302"/>
</dbReference>